<dbReference type="AlphaFoldDB" id="W7QND1"/>
<comment type="caution">
    <text evidence="1">The sequence shown here is derived from an EMBL/GenBank/DDBJ whole genome shotgun (WGS) entry which is preliminary data.</text>
</comment>
<gene>
    <name evidence="1" type="ORF">DS2_08323</name>
</gene>
<evidence type="ECO:0000313" key="1">
    <source>
        <dbReference type="EMBL" id="EWH10462.1"/>
    </source>
</evidence>
<dbReference type="Proteomes" id="UP000019276">
    <property type="component" value="Unassembled WGS sequence"/>
</dbReference>
<protein>
    <submittedName>
        <fullName evidence="1">Uncharacterized protein</fullName>
    </submittedName>
</protein>
<reference evidence="1 2" key="1">
    <citation type="journal article" date="2014" name="Genome Announc.">
        <title>Draft Genome Sequence of the Agar-Degrading Bacterium Catenovulum sp. Strain DS-2, Isolated from Intestines of Haliotis diversicolor.</title>
        <authorList>
            <person name="Shan D."/>
            <person name="Li X."/>
            <person name="Gu Z."/>
            <person name="Wei G."/>
            <person name="Gao Z."/>
            <person name="Shao Z."/>
        </authorList>
    </citation>
    <scope>NUCLEOTIDE SEQUENCE [LARGE SCALE GENOMIC DNA]</scope>
    <source>
        <strain evidence="1 2">DS-2</strain>
    </source>
</reference>
<accession>W7QND1</accession>
<evidence type="ECO:0000313" key="2">
    <source>
        <dbReference type="Proteomes" id="UP000019276"/>
    </source>
</evidence>
<feature type="non-terminal residue" evidence="1">
    <location>
        <position position="1"/>
    </location>
</feature>
<name>W7QND1_9ALTE</name>
<keyword evidence="2" id="KW-1185">Reference proteome</keyword>
<organism evidence="1 2">
    <name type="scientific">Catenovulum agarivorans DS-2</name>
    <dbReference type="NCBI Taxonomy" id="1328313"/>
    <lineage>
        <taxon>Bacteria</taxon>
        <taxon>Pseudomonadati</taxon>
        <taxon>Pseudomonadota</taxon>
        <taxon>Gammaproteobacteria</taxon>
        <taxon>Alteromonadales</taxon>
        <taxon>Alteromonadaceae</taxon>
        <taxon>Catenovulum</taxon>
    </lineage>
</organism>
<dbReference type="EMBL" id="ARZY01000012">
    <property type="protein sequence ID" value="EWH10462.1"/>
    <property type="molecule type" value="Genomic_DNA"/>
</dbReference>
<sequence length="63" mass="6912">AEIGVFLQSRSDGIGRHNIVILVYAGNFMKASEFDKKFDDGEDILSNGTLRKSSGKAWLTSGY</sequence>
<proteinExistence type="predicted"/>